<dbReference type="EMBL" id="JBHTBJ010000055">
    <property type="protein sequence ID" value="MFC7279619.1"/>
    <property type="molecule type" value="Genomic_DNA"/>
</dbReference>
<feature type="region of interest" description="Disordered" evidence="1">
    <location>
        <begin position="144"/>
        <end position="200"/>
    </location>
</feature>
<comment type="caution">
    <text evidence="2">The sequence shown here is derived from an EMBL/GenBank/DDBJ whole genome shotgun (WGS) entry which is preliminary data.</text>
</comment>
<organism evidence="2 3">
    <name type="scientific">Paractinoplanes rhizophilus</name>
    <dbReference type="NCBI Taxonomy" id="1416877"/>
    <lineage>
        <taxon>Bacteria</taxon>
        <taxon>Bacillati</taxon>
        <taxon>Actinomycetota</taxon>
        <taxon>Actinomycetes</taxon>
        <taxon>Micromonosporales</taxon>
        <taxon>Micromonosporaceae</taxon>
        <taxon>Paractinoplanes</taxon>
    </lineage>
</organism>
<dbReference type="RefSeq" id="WP_378977111.1">
    <property type="nucleotide sequence ID" value="NZ_JBHTBJ010000055.1"/>
</dbReference>
<sequence length="200" mass="21843">MRDHPCHQHRPGQHTDQCLTGDCGFCGTSLSDVASGECRACLRIVCEQCDAGYQTDLGPICQHCAPAAPTNPGTEEREEQEYRLCVFEFDLSCGHTVTVALTGWYPVTVACCDRLGGTILRGDYVPFASDIDYVRGVAERYELRPKGTPPGSTQVIGRRPRTDEPHPPYLPGLRGTAGRYPERVGATWNLDGSTAKPETT</sequence>
<evidence type="ECO:0000313" key="2">
    <source>
        <dbReference type="EMBL" id="MFC7279619.1"/>
    </source>
</evidence>
<evidence type="ECO:0000256" key="1">
    <source>
        <dbReference type="SAM" id="MobiDB-lite"/>
    </source>
</evidence>
<name>A0ABW2I421_9ACTN</name>
<feature type="compositionally biased region" description="Polar residues" evidence="1">
    <location>
        <begin position="190"/>
        <end position="200"/>
    </location>
</feature>
<reference evidence="3" key="1">
    <citation type="journal article" date="2019" name="Int. J. Syst. Evol. Microbiol.">
        <title>The Global Catalogue of Microorganisms (GCM) 10K type strain sequencing project: providing services to taxonomists for standard genome sequencing and annotation.</title>
        <authorList>
            <consortium name="The Broad Institute Genomics Platform"/>
            <consortium name="The Broad Institute Genome Sequencing Center for Infectious Disease"/>
            <person name="Wu L."/>
            <person name="Ma J."/>
        </authorList>
    </citation>
    <scope>NUCLEOTIDE SEQUENCE [LARGE SCALE GENOMIC DNA]</scope>
    <source>
        <strain evidence="3">XZYJT-10</strain>
    </source>
</reference>
<protein>
    <submittedName>
        <fullName evidence="2">Uncharacterized protein</fullName>
    </submittedName>
</protein>
<gene>
    <name evidence="2" type="ORF">ACFQS1_37130</name>
</gene>
<accession>A0ABW2I421</accession>
<keyword evidence="3" id="KW-1185">Reference proteome</keyword>
<evidence type="ECO:0000313" key="3">
    <source>
        <dbReference type="Proteomes" id="UP001596548"/>
    </source>
</evidence>
<proteinExistence type="predicted"/>
<dbReference type="Proteomes" id="UP001596548">
    <property type="component" value="Unassembled WGS sequence"/>
</dbReference>